<dbReference type="AlphaFoldDB" id="A0A0F9T4E9"/>
<comment type="caution">
    <text evidence="1">The sequence shown here is derived from an EMBL/GenBank/DDBJ whole genome shotgun (WGS) entry which is preliminary data.</text>
</comment>
<reference evidence="1" key="1">
    <citation type="journal article" date="2015" name="Nature">
        <title>Complex archaea that bridge the gap between prokaryotes and eukaryotes.</title>
        <authorList>
            <person name="Spang A."/>
            <person name="Saw J.H."/>
            <person name="Jorgensen S.L."/>
            <person name="Zaremba-Niedzwiedzka K."/>
            <person name="Martijn J."/>
            <person name="Lind A.E."/>
            <person name="van Eijk R."/>
            <person name="Schleper C."/>
            <person name="Guy L."/>
            <person name="Ettema T.J."/>
        </authorList>
    </citation>
    <scope>NUCLEOTIDE SEQUENCE</scope>
</reference>
<dbReference type="EMBL" id="LAZR01000420">
    <property type="protein sequence ID" value="KKN69712.1"/>
    <property type="molecule type" value="Genomic_DNA"/>
</dbReference>
<accession>A0A0F9T4E9</accession>
<proteinExistence type="predicted"/>
<sequence>MKYTAVAALLAASGLAGCESQEDRLVTGCHEAIQKRLKSPSSFSEIERFKVRSEPYTHSRIAHKTDRYKPVTDKRRRELRESLIAMSKRMEETGEYTISEFQVTYEAKNSFGVDLRSAVTCLIVHPVDTGAKWKPNVYINGQSHMSWLISQI</sequence>
<dbReference type="PROSITE" id="PS51257">
    <property type="entry name" value="PROKAR_LIPOPROTEIN"/>
    <property type="match status" value="1"/>
</dbReference>
<evidence type="ECO:0000313" key="1">
    <source>
        <dbReference type="EMBL" id="KKN69712.1"/>
    </source>
</evidence>
<name>A0A0F9T4E9_9ZZZZ</name>
<organism evidence="1">
    <name type="scientific">marine sediment metagenome</name>
    <dbReference type="NCBI Taxonomy" id="412755"/>
    <lineage>
        <taxon>unclassified sequences</taxon>
        <taxon>metagenomes</taxon>
        <taxon>ecological metagenomes</taxon>
    </lineage>
</organism>
<gene>
    <name evidence="1" type="ORF">LCGC14_0438120</name>
</gene>
<evidence type="ECO:0008006" key="2">
    <source>
        <dbReference type="Google" id="ProtNLM"/>
    </source>
</evidence>
<protein>
    <recommendedName>
        <fullName evidence="2">Lipoprotein</fullName>
    </recommendedName>
</protein>